<feature type="non-terminal residue" evidence="1">
    <location>
        <position position="1"/>
    </location>
</feature>
<name>A0A382FPD6_9ZZZZ</name>
<protein>
    <submittedName>
        <fullName evidence="1">Uncharacterized protein</fullName>
    </submittedName>
</protein>
<dbReference type="EMBL" id="UINC01050695">
    <property type="protein sequence ID" value="SVB63967.1"/>
    <property type="molecule type" value="Genomic_DNA"/>
</dbReference>
<gene>
    <name evidence="1" type="ORF">METZ01_LOCUS216821</name>
</gene>
<organism evidence="1">
    <name type="scientific">marine metagenome</name>
    <dbReference type="NCBI Taxonomy" id="408172"/>
    <lineage>
        <taxon>unclassified sequences</taxon>
        <taxon>metagenomes</taxon>
        <taxon>ecological metagenomes</taxon>
    </lineage>
</organism>
<proteinExistence type="predicted"/>
<accession>A0A382FPD6</accession>
<dbReference type="AlphaFoldDB" id="A0A382FPD6"/>
<sequence length="27" mass="3066">CGRRKCRCLQNLAKNNTPSFNSRIATI</sequence>
<evidence type="ECO:0000313" key="1">
    <source>
        <dbReference type="EMBL" id="SVB63967.1"/>
    </source>
</evidence>
<feature type="non-terminal residue" evidence="1">
    <location>
        <position position="27"/>
    </location>
</feature>
<reference evidence="1" key="1">
    <citation type="submission" date="2018-05" db="EMBL/GenBank/DDBJ databases">
        <authorList>
            <person name="Lanie J.A."/>
            <person name="Ng W.-L."/>
            <person name="Kazmierczak K.M."/>
            <person name="Andrzejewski T.M."/>
            <person name="Davidsen T.M."/>
            <person name="Wayne K.J."/>
            <person name="Tettelin H."/>
            <person name="Glass J.I."/>
            <person name="Rusch D."/>
            <person name="Podicherti R."/>
            <person name="Tsui H.-C.T."/>
            <person name="Winkler M.E."/>
        </authorList>
    </citation>
    <scope>NUCLEOTIDE SEQUENCE</scope>
</reference>